<evidence type="ECO:0000313" key="4">
    <source>
        <dbReference type="Proteomes" id="UP000034845"/>
    </source>
</evidence>
<feature type="region of interest" description="Disordered" evidence="1">
    <location>
        <begin position="156"/>
        <end position="175"/>
    </location>
</feature>
<feature type="compositionally biased region" description="Pro residues" evidence="1">
    <location>
        <begin position="41"/>
        <end position="53"/>
    </location>
</feature>
<evidence type="ECO:0000313" key="3">
    <source>
        <dbReference type="EMBL" id="KKR02645.1"/>
    </source>
</evidence>
<dbReference type="Proteomes" id="UP000034845">
    <property type="component" value="Unassembled WGS sequence"/>
</dbReference>
<proteinExistence type="predicted"/>
<reference evidence="3 4" key="1">
    <citation type="journal article" date="2015" name="Nature">
        <title>rRNA introns, odd ribosomes, and small enigmatic genomes across a large radiation of phyla.</title>
        <authorList>
            <person name="Brown C.T."/>
            <person name="Hug L.A."/>
            <person name="Thomas B.C."/>
            <person name="Sharon I."/>
            <person name="Castelle C.J."/>
            <person name="Singh A."/>
            <person name="Wilkins M.J."/>
            <person name="Williams K.H."/>
            <person name="Banfield J.F."/>
        </authorList>
    </citation>
    <scope>NUCLEOTIDE SEQUENCE [LARGE SCALE GENOMIC DNA]</scope>
    <source>
        <strain evidence="4">GW2011_GWA1_39_13</strain>
    </source>
</reference>
<feature type="compositionally biased region" description="Pro residues" evidence="1">
    <location>
        <begin position="108"/>
        <end position="119"/>
    </location>
</feature>
<accession>A0A0G0PWX4</accession>
<keyword evidence="2" id="KW-0472">Membrane</keyword>
<dbReference type="EMBL" id="LBWF01000001">
    <property type="protein sequence ID" value="KKR02645.1"/>
    <property type="molecule type" value="Genomic_DNA"/>
</dbReference>
<keyword evidence="2" id="KW-1133">Transmembrane helix</keyword>
<protein>
    <submittedName>
        <fullName evidence="3">Uncharacterized protein</fullName>
    </submittedName>
</protein>
<gene>
    <name evidence="3" type="ORF">UT29_C0001G0125</name>
</gene>
<feature type="transmembrane region" description="Helical" evidence="2">
    <location>
        <begin position="224"/>
        <end position="243"/>
    </location>
</feature>
<feature type="region of interest" description="Disordered" evidence="1">
    <location>
        <begin position="180"/>
        <end position="208"/>
    </location>
</feature>
<keyword evidence="2" id="KW-0812">Transmembrane</keyword>
<feature type="compositionally biased region" description="Polar residues" evidence="1">
    <location>
        <begin position="125"/>
        <end position="135"/>
    </location>
</feature>
<feature type="compositionally biased region" description="Pro residues" evidence="1">
    <location>
        <begin position="60"/>
        <end position="88"/>
    </location>
</feature>
<dbReference type="AlphaFoldDB" id="A0A0G0PWX4"/>
<comment type="caution">
    <text evidence="3">The sequence shown here is derived from an EMBL/GenBank/DDBJ whole genome shotgun (WGS) entry which is preliminary data.</text>
</comment>
<organism evidence="3 4">
    <name type="scientific">Yanofskybacteria sp. (strain GW2011_GWA1_39_13)</name>
    <dbReference type="NCBI Taxonomy" id="1619019"/>
    <lineage>
        <taxon>Bacteria</taxon>
        <taxon>Candidatus Yanofskyibacteriota</taxon>
    </lineage>
</organism>
<dbReference type="PATRIC" id="fig|1619019.3.peg.128"/>
<evidence type="ECO:0000256" key="2">
    <source>
        <dbReference type="SAM" id="Phobius"/>
    </source>
</evidence>
<sequence length="475" mass="50433">MADDQKPQTMDINDLVRELSKSSTNPVAPTPPLAPSTQAPRPIPSTPKPPVSPPMAGLPATPPSPAPKPFVPPTTVRPPVVPTPTPKPEAPRPQFNVPPQSFAQSKPAPAPSSVTPPPTSGVKEYQSSIRTMSEDISNIKQGQKPAGINIPRKVEQAAPAPQPVVPKPAVPGQQFKVPSVNLGESQKTGPLAQMKDAPKPPATSEEKSQIYVPEAGSKGGNRNVLFLGIGAIALVAGFAYWFFILRAPAPEIVIETPTPTPTETPVPTPTPTLSSMFSGVVRESVSIKQTGALASFVSDTGKVVVVPGSFKILNTIDAQNASTSYGFVDLLSKLALNVPVGLVSNIGNDSAMFVYGQKESFDSKGNLLIEPTASNRIVAVAELKDSASASEVITSWENSLSNDLKVLFSLGKSNKDQTGFTNNSYRNTNIRFWNFPFADRTIDYSIVVASNGKTYFVVTNSREAIFGTIDKLKGF</sequence>
<name>A0A0G0PWX4_YANXG</name>
<feature type="region of interest" description="Disordered" evidence="1">
    <location>
        <begin position="1"/>
        <end position="135"/>
    </location>
</feature>
<feature type="compositionally biased region" description="Pro residues" evidence="1">
    <location>
        <begin position="160"/>
        <end position="169"/>
    </location>
</feature>
<evidence type="ECO:0000256" key="1">
    <source>
        <dbReference type="SAM" id="MobiDB-lite"/>
    </source>
</evidence>